<dbReference type="InterPro" id="IPR025711">
    <property type="entry name" value="PepSY"/>
</dbReference>
<evidence type="ECO:0000259" key="3">
    <source>
        <dbReference type="Pfam" id="PF03413"/>
    </source>
</evidence>
<organism evidence="4 5">
    <name type="scientific">Neisseria cinerea ATCC 14685</name>
    <dbReference type="NCBI Taxonomy" id="546262"/>
    <lineage>
        <taxon>Bacteria</taxon>
        <taxon>Pseudomonadati</taxon>
        <taxon>Pseudomonadota</taxon>
        <taxon>Betaproteobacteria</taxon>
        <taxon>Neisseriales</taxon>
        <taxon>Neisseriaceae</taxon>
        <taxon>Neisseria</taxon>
    </lineage>
</organism>
<keyword evidence="2" id="KW-0732">Signal</keyword>
<evidence type="ECO:0000313" key="4">
    <source>
        <dbReference type="EMBL" id="EEZ71486.1"/>
    </source>
</evidence>
<proteinExistence type="predicted"/>
<dbReference type="Gene3D" id="3.10.450.40">
    <property type="match status" value="1"/>
</dbReference>
<protein>
    <submittedName>
        <fullName evidence="4">Peptidase propeptide and YPEB domain protein</fullName>
    </submittedName>
</protein>
<dbReference type="AlphaFoldDB" id="D0W3T8"/>
<evidence type="ECO:0000313" key="5">
    <source>
        <dbReference type="Proteomes" id="UP000003294"/>
    </source>
</evidence>
<feature type="region of interest" description="Disordered" evidence="1">
    <location>
        <begin position="31"/>
        <end position="52"/>
    </location>
</feature>
<evidence type="ECO:0000256" key="1">
    <source>
        <dbReference type="SAM" id="MobiDB-lite"/>
    </source>
</evidence>
<comment type="caution">
    <text evidence="4">The sequence shown here is derived from an EMBL/GenBank/DDBJ whole genome shotgun (WGS) entry which is preliminary data.</text>
</comment>
<feature type="signal peptide" evidence="2">
    <location>
        <begin position="1"/>
        <end position="33"/>
    </location>
</feature>
<evidence type="ECO:0000256" key="2">
    <source>
        <dbReference type="SAM" id="SignalP"/>
    </source>
</evidence>
<dbReference type="EMBL" id="ACDY02000007">
    <property type="protein sequence ID" value="EEZ71486.1"/>
    <property type="molecule type" value="Genomic_DNA"/>
</dbReference>
<dbReference type="STRING" id="546262.NEICINOT_04329"/>
<dbReference type="Proteomes" id="UP000003294">
    <property type="component" value="Unassembled WGS sequence"/>
</dbReference>
<gene>
    <name evidence="4" type="ORF">NEICINOT_04329</name>
</gene>
<sequence>MLETLQEQNMNFKHLLLSAAATALLGISSPALAHHDGHDDDDHPHAMHEHKAQAGLISQAQARKAALARIGGRVTDIDLDRDDGRPHYDVEIVKNGQEYKVVVDARTGRVIFSRRDD</sequence>
<dbReference type="Pfam" id="PF03413">
    <property type="entry name" value="PepSY"/>
    <property type="match status" value="1"/>
</dbReference>
<feature type="domain" description="PepSY" evidence="3">
    <location>
        <begin position="57"/>
        <end position="111"/>
    </location>
</feature>
<reference evidence="4 5" key="1">
    <citation type="submission" date="2009-10" db="EMBL/GenBank/DDBJ databases">
        <authorList>
            <person name="Weinstock G."/>
            <person name="Sodergren E."/>
            <person name="Clifton S."/>
            <person name="Fulton L."/>
            <person name="Fulton B."/>
            <person name="Courtney L."/>
            <person name="Fronick C."/>
            <person name="Harrison M."/>
            <person name="Strong C."/>
            <person name="Farmer C."/>
            <person name="Delahaunty K."/>
            <person name="Markovic C."/>
            <person name="Hall O."/>
            <person name="Minx P."/>
            <person name="Tomlinson C."/>
            <person name="Mitreva M."/>
            <person name="Nelson J."/>
            <person name="Hou S."/>
            <person name="Wollam A."/>
            <person name="Pepin K.H."/>
            <person name="Johnson M."/>
            <person name="Bhonagiri V."/>
            <person name="Nash W.E."/>
            <person name="Warren W."/>
            <person name="Chinwalla A."/>
            <person name="Mardis E.R."/>
            <person name="Wilson R.K."/>
        </authorList>
    </citation>
    <scope>NUCLEOTIDE SEQUENCE [LARGE SCALE GENOMIC DNA]</scope>
    <source>
        <strain evidence="4 5">ATCC 14685</strain>
    </source>
</reference>
<feature type="chain" id="PRO_5003018485" evidence="2">
    <location>
        <begin position="34"/>
        <end position="117"/>
    </location>
</feature>
<dbReference type="eggNOG" id="COG3212">
    <property type="taxonomic scope" value="Bacteria"/>
</dbReference>
<feature type="compositionally biased region" description="Basic and acidic residues" evidence="1">
    <location>
        <begin position="33"/>
        <end position="52"/>
    </location>
</feature>
<accession>D0W3T8</accession>
<name>D0W3T8_NEICI</name>